<dbReference type="PANTHER" id="PTHR12599">
    <property type="entry name" value="PTERIN-4-ALPHA-CARBINOLAMINE DEHYDRATASE"/>
    <property type="match status" value="1"/>
</dbReference>
<evidence type="ECO:0000256" key="1">
    <source>
        <dbReference type="ARBA" id="ARBA00001554"/>
    </source>
</evidence>
<dbReference type="InterPro" id="IPR001533">
    <property type="entry name" value="Pterin_deHydtase"/>
</dbReference>
<gene>
    <name evidence="7" type="ORF">GCM10009823_01460</name>
</gene>
<comment type="caution">
    <text evidence="7">The sequence shown here is derived from an EMBL/GenBank/DDBJ whole genome shotgun (WGS) entry which is preliminary data.</text>
</comment>
<protein>
    <recommendedName>
        <fullName evidence="4">Putative pterin-4-alpha-carbinolamine dehydratase</fullName>
        <ecNumber evidence="3">4.2.1.96</ecNumber>
    </recommendedName>
</protein>
<dbReference type="InterPro" id="IPR036428">
    <property type="entry name" value="PCD_sf"/>
</dbReference>
<evidence type="ECO:0000256" key="4">
    <source>
        <dbReference type="ARBA" id="ARBA00021735"/>
    </source>
</evidence>
<evidence type="ECO:0000256" key="3">
    <source>
        <dbReference type="ARBA" id="ARBA00013252"/>
    </source>
</evidence>
<dbReference type="PANTHER" id="PTHR12599:SF0">
    <property type="entry name" value="PTERIN-4-ALPHA-CARBINOLAMINE DEHYDRATASE"/>
    <property type="match status" value="1"/>
</dbReference>
<dbReference type="EC" id="4.2.1.96" evidence="3"/>
<keyword evidence="5" id="KW-0456">Lyase</keyword>
<dbReference type="Gene3D" id="3.30.1360.20">
    <property type="entry name" value="Transcriptional coactivator/pterin dehydratase"/>
    <property type="match status" value="1"/>
</dbReference>
<name>A0ABP5HUG4_9MICO</name>
<comment type="similarity">
    <text evidence="2">Belongs to the pterin-4-alpha-carbinolamine dehydratase family.</text>
</comment>
<accession>A0ABP5HUG4</accession>
<evidence type="ECO:0000256" key="5">
    <source>
        <dbReference type="ARBA" id="ARBA00023239"/>
    </source>
</evidence>
<feature type="domain" description="Glyoxalase-like" evidence="6">
    <location>
        <begin position="126"/>
        <end position="228"/>
    </location>
</feature>
<proteinExistence type="inferred from homology"/>
<dbReference type="Pfam" id="PF01329">
    <property type="entry name" value="Pterin_4a"/>
    <property type="match status" value="1"/>
</dbReference>
<dbReference type="Proteomes" id="UP001500984">
    <property type="component" value="Unassembled WGS sequence"/>
</dbReference>
<evidence type="ECO:0000313" key="7">
    <source>
        <dbReference type="EMBL" id="GAA2087196.1"/>
    </source>
</evidence>
<dbReference type="CDD" id="cd00488">
    <property type="entry name" value="PCD_DCoH"/>
    <property type="match status" value="1"/>
</dbReference>
<comment type="catalytic activity">
    <reaction evidence="1">
        <text>(4aS,6R)-4a-hydroxy-L-erythro-5,6,7,8-tetrahydrobiopterin = (6R)-L-erythro-6,7-dihydrobiopterin + H2O</text>
        <dbReference type="Rhea" id="RHEA:11920"/>
        <dbReference type="ChEBI" id="CHEBI:15377"/>
        <dbReference type="ChEBI" id="CHEBI:15642"/>
        <dbReference type="ChEBI" id="CHEBI:43120"/>
        <dbReference type="EC" id="4.2.1.96"/>
    </reaction>
</comment>
<evidence type="ECO:0000256" key="2">
    <source>
        <dbReference type="ARBA" id="ARBA00006472"/>
    </source>
</evidence>
<evidence type="ECO:0000313" key="8">
    <source>
        <dbReference type="Proteomes" id="UP001500984"/>
    </source>
</evidence>
<dbReference type="InterPro" id="IPR029068">
    <property type="entry name" value="Glyas_Bleomycin-R_OHBP_Dase"/>
</dbReference>
<organism evidence="7 8">
    <name type="scientific">Brevibacterium salitolerans</name>
    <dbReference type="NCBI Taxonomy" id="1403566"/>
    <lineage>
        <taxon>Bacteria</taxon>
        <taxon>Bacillati</taxon>
        <taxon>Actinomycetota</taxon>
        <taxon>Actinomycetes</taxon>
        <taxon>Micrococcales</taxon>
        <taxon>Brevibacteriaceae</taxon>
        <taxon>Brevibacterium</taxon>
    </lineage>
</organism>
<evidence type="ECO:0000259" key="6">
    <source>
        <dbReference type="Pfam" id="PF18029"/>
    </source>
</evidence>
<dbReference type="Pfam" id="PF18029">
    <property type="entry name" value="Glyoxalase_6"/>
    <property type="match status" value="1"/>
</dbReference>
<dbReference type="Gene3D" id="3.10.180.10">
    <property type="entry name" value="2,3-Dihydroxybiphenyl 1,2-Dioxygenase, domain 1"/>
    <property type="match status" value="1"/>
</dbReference>
<dbReference type="SUPFAM" id="SSF55248">
    <property type="entry name" value="PCD-like"/>
    <property type="match status" value="1"/>
</dbReference>
<keyword evidence="8" id="KW-1185">Reference proteome</keyword>
<reference evidence="8" key="1">
    <citation type="journal article" date="2019" name="Int. J. Syst. Evol. Microbiol.">
        <title>The Global Catalogue of Microorganisms (GCM) 10K type strain sequencing project: providing services to taxonomists for standard genome sequencing and annotation.</title>
        <authorList>
            <consortium name="The Broad Institute Genomics Platform"/>
            <consortium name="The Broad Institute Genome Sequencing Center for Infectious Disease"/>
            <person name="Wu L."/>
            <person name="Ma J."/>
        </authorList>
    </citation>
    <scope>NUCLEOTIDE SEQUENCE [LARGE SCALE GENOMIC DNA]</scope>
    <source>
        <strain evidence="8">JCM 15900</strain>
    </source>
</reference>
<dbReference type="RefSeq" id="WP_344334407.1">
    <property type="nucleotide sequence ID" value="NZ_BAAAPZ010000001.1"/>
</dbReference>
<dbReference type="InterPro" id="IPR041581">
    <property type="entry name" value="Glyoxalase_6"/>
</dbReference>
<sequence length="233" mass="24936">MTAEQGRTPEQDQQENAYRSQRLLDALAQAGLEDWQVLPGCIRARFATGNFAAGLALAQKIGDAAEAANHHPDLTLTYPHLDVRLTSHDTGAVTDRDLGLAARISALAREAGVAALPAAPAVMELGLDTARRDEILPFWSALLTGEPDRLTGGEVVDPSGQLPTLWFQDCEPHEVPHQRLHVDLWLPEAVAPARIRAVVDAGGRVADDSQAPSFTVLEDADGNRACICTAASR</sequence>
<dbReference type="EMBL" id="BAAAPZ010000001">
    <property type="protein sequence ID" value="GAA2087196.1"/>
    <property type="molecule type" value="Genomic_DNA"/>
</dbReference>